<proteinExistence type="predicted"/>
<reference evidence="4" key="2">
    <citation type="submission" date="2022-10" db="EMBL/GenBank/DDBJ databases">
        <authorList>
            <consortium name="ENA_rothamsted_submissions"/>
            <consortium name="culmorum"/>
            <person name="King R."/>
        </authorList>
    </citation>
    <scope>NUCLEOTIDE SEQUENCE</scope>
</reference>
<protein>
    <recommendedName>
        <fullName evidence="3">Ig-like domain-containing protein</fullName>
    </recommendedName>
</protein>
<dbReference type="InterPro" id="IPR003599">
    <property type="entry name" value="Ig_sub"/>
</dbReference>
<feature type="signal peptide" evidence="2">
    <location>
        <begin position="1"/>
        <end position="19"/>
    </location>
</feature>
<evidence type="ECO:0000313" key="5">
    <source>
        <dbReference type="Proteomes" id="UP001153620"/>
    </source>
</evidence>
<sequence>MSETVTLIIMLSLFYTIVALENHDFELVKLVKRQNEDITLHCSLSENHEEFNKNTSVNWYYLRTCKYCAFNSLNPRKEEWQQVDCNGSCKIRLTLDNSNASEGFYKCKIFPYHTNYRTVLQIEITKVFQIELAENSNNGLPEILDTQNKFKVVHNSQTVLQCKCRSNKQKPTIKWFRQKSTQSDDNDEDSSITYIESRRAIKYFENFYQPITSSGLKELDDHMYLSKLIINNITEDSIYVCVAINYFGFVYKDFLINIERIDIDEEDSDYESNDNSNNFDMSHNHDDKSFELFLIPLLLLVVVIIQISTIIYLMIYRSIMKETNKHFV</sequence>
<feature type="domain" description="Ig-like" evidence="3">
    <location>
        <begin position="34"/>
        <end position="125"/>
    </location>
</feature>
<evidence type="ECO:0000256" key="2">
    <source>
        <dbReference type="SAM" id="SignalP"/>
    </source>
</evidence>
<organism evidence="4 5">
    <name type="scientific">Chironomus riparius</name>
    <dbReference type="NCBI Taxonomy" id="315576"/>
    <lineage>
        <taxon>Eukaryota</taxon>
        <taxon>Metazoa</taxon>
        <taxon>Ecdysozoa</taxon>
        <taxon>Arthropoda</taxon>
        <taxon>Hexapoda</taxon>
        <taxon>Insecta</taxon>
        <taxon>Pterygota</taxon>
        <taxon>Neoptera</taxon>
        <taxon>Endopterygota</taxon>
        <taxon>Diptera</taxon>
        <taxon>Nematocera</taxon>
        <taxon>Chironomoidea</taxon>
        <taxon>Chironomidae</taxon>
        <taxon>Chironominae</taxon>
        <taxon>Chironomus</taxon>
    </lineage>
</organism>
<feature type="domain" description="Ig-like" evidence="3">
    <location>
        <begin position="141"/>
        <end position="245"/>
    </location>
</feature>
<dbReference type="AlphaFoldDB" id="A0A9P0NM65"/>
<dbReference type="PROSITE" id="PS50835">
    <property type="entry name" value="IG_LIKE"/>
    <property type="match status" value="2"/>
</dbReference>
<reference evidence="4" key="1">
    <citation type="submission" date="2022-01" db="EMBL/GenBank/DDBJ databases">
        <authorList>
            <person name="King R."/>
        </authorList>
    </citation>
    <scope>NUCLEOTIDE SEQUENCE</scope>
</reference>
<feature type="transmembrane region" description="Helical" evidence="1">
    <location>
        <begin position="292"/>
        <end position="315"/>
    </location>
</feature>
<dbReference type="InterPro" id="IPR007110">
    <property type="entry name" value="Ig-like_dom"/>
</dbReference>
<keyword evidence="1" id="KW-0472">Membrane</keyword>
<dbReference type="Proteomes" id="UP001153620">
    <property type="component" value="Chromosome 3"/>
</dbReference>
<dbReference type="InterPro" id="IPR036179">
    <property type="entry name" value="Ig-like_dom_sf"/>
</dbReference>
<evidence type="ECO:0000313" key="4">
    <source>
        <dbReference type="EMBL" id="CAH1727261.1"/>
    </source>
</evidence>
<dbReference type="SMART" id="SM00409">
    <property type="entry name" value="IG"/>
    <property type="match status" value="2"/>
</dbReference>
<keyword evidence="1" id="KW-1133">Transmembrane helix</keyword>
<keyword evidence="5" id="KW-1185">Reference proteome</keyword>
<keyword evidence="2" id="KW-0732">Signal</keyword>
<gene>
    <name evidence="4" type="ORF">CHIRRI_LOCUS9531</name>
</gene>
<name>A0A9P0NM65_9DIPT</name>
<accession>A0A9P0NM65</accession>
<dbReference type="EMBL" id="OU895879">
    <property type="protein sequence ID" value="CAH1727261.1"/>
    <property type="molecule type" value="Genomic_DNA"/>
</dbReference>
<dbReference type="InterPro" id="IPR013783">
    <property type="entry name" value="Ig-like_fold"/>
</dbReference>
<dbReference type="SUPFAM" id="SSF48726">
    <property type="entry name" value="Immunoglobulin"/>
    <property type="match status" value="1"/>
</dbReference>
<keyword evidence="1" id="KW-0812">Transmembrane</keyword>
<dbReference type="Gene3D" id="2.60.40.10">
    <property type="entry name" value="Immunoglobulins"/>
    <property type="match status" value="1"/>
</dbReference>
<evidence type="ECO:0000259" key="3">
    <source>
        <dbReference type="PROSITE" id="PS50835"/>
    </source>
</evidence>
<feature type="chain" id="PRO_5040153829" description="Ig-like domain-containing protein" evidence="2">
    <location>
        <begin position="20"/>
        <end position="328"/>
    </location>
</feature>
<evidence type="ECO:0000256" key="1">
    <source>
        <dbReference type="SAM" id="Phobius"/>
    </source>
</evidence>